<accession>A0ACC0D4I3</accession>
<dbReference type="Proteomes" id="UP001497680">
    <property type="component" value="Unassembled WGS sequence"/>
</dbReference>
<dbReference type="EMBL" id="MU394307">
    <property type="protein sequence ID" value="KAI6087558.1"/>
    <property type="molecule type" value="Genomic_DNA"/>
</dbReference>
<comment type="caution">
    <text evidence="1">The sequence shown here is derived from an EMBL/GenBank/DDBJ whole genome shotgun (WGS) entry which is preliminary data.</text>
</comment>
<gene>
    <name evidence="1" type="ORF">F4821DRAFT_258913</name>
</gene>
<evidence type="ECO:0000313" key="1">
    <source>
        <dbReference type="EMBL" id="KAI6087558.1"/>
    </source>
</evidence>
<keyword evidence="2" id="KW-1185">Reference proteome</keyword>
<evidence type="ECO:0000313" key="2">
    <source>
        <dbReference type="Proteomes" id="UP001497680"/>
    </source>
</evidence>
<name>A0ACC0D4I3_9PEZI</name>
<reference evidence="1 2" key="1">
    <citation type="journal article" date="2022" name="New Phytol.">
        <title>Ecological generalism drives hyperdiversity of secondary metabolite gene clusters in xylarialean endophytes.</title>
        <authorList>
            <person name="Franco M.E.E."/>
            <person name="Wisecaver J.H."/>
            <person name="Arnold A.E."/>
            <person name="Ju Y.M."/>
            <person name="Slot J.C."/>
            <person name="Ahrendt S."/>
            <person name="Moore L.P."/>
            <person name="Eastman K.E."/>
            <person name="Scott K."/>
            <person name="Konkel Z."/>
            <person name="Mondo S.J."/>
            <person name="Kuo A."/>
            <person name="Hayes R.D."/>
            <person name="Haridas S."/>
            <person name="Andreopoulos B."/>
            <person name="Riley R."/>
            <person name="LaButti K."/>
            <person name="Pangilinan J."/>
            <person name="Lipzen A."/>
            <person name="Amirebrahimi M."/>
            <person name="Yan J."/>
            <person name="Adam C."/>
            <person name="Keymanesh K."/>
            <person name="Ng V."/>
            <person name="Louie K."/>
            <person name="Northen T."/>
            <person name="Drula E."/>
            <person name="Henrissat B."/>
            <person name="Hsieh H.M."/>
            <person name="Youens-Clark K."/>
            <person name="Lutzoni F."/>
            <person name="Miadlikowska J."/>
            <person name="Eastwood D.C."/>
            <person name="Hamelin R.C."/>
            <person name="Grigoriev I.V."/>
            <person name="U'Ren J.M."/>
        </authorList>
    </citation>
    <scope>NUCLEOTIDE SEQUENCE [LARGE SCALE GENOMIC DNA]</scope>
    <source>
        <strain evidence="1 2">ER1909</strain>
    </source>
</reference>
<proteinExistence type="predicted"/>
<protein>
    <submittedName>
        <fullName evidence="1">Uncharacterized protein</fullName>
    </submittedName>
</protein>
<organism evidence="1 2">
    <name type="scientific">Hypoxylon rubiginosum</name>
    <dbReference type="NCBI Taxonomy" id="110542"/>
    <lineage>
        <taxon>Eukaryota</taxon>
        <taxon>Fungi</taxon>
        <taxon>Dikarya</taxon>
        <taxon>Ascomycota</taxon>
        <taxon>Pezizomycotina</taxon>
        <taxon>Sordariomycetes</taxon>
        <taxon>Xylariomycetidae</taxon>
        <taxon>Xylariales</taxon>
        <taxon>Hypoxylaceae</taxon>
        <taxon>Hypoxylon</taxon>
    </lineage>
</organism>
<sequence>MYFKSAATTVLMAGLLFPGVLSTSLLPRINWGTCQQTSPDTCGGNGLCHFGDGSSVCCGENSKGRACGAADNGCKEIHFFKDIVNCD</sequence>